<dbReference type="Gene3D" id="1.10.4030.10">
    <property type="entry name" value="Porin chaperone SurA, peptide-binding domain"/>
    <property type="match status" value="1"/>
</dbReference>
<comment type="caution">
    <text evidence="14">The sequence shown here is derived from an EMBL/GenBank/DDBJ whole genome shotgun (WGS) entry which is preliminary data.</text>
</comment>
<dbReference type="RefSeq" id="WP_201638264.1">
    <property type="nucleotide sequence ID" value="NZ_JAEQNB010000010.1"/>
</dbReference>
<keyword evidence="7 11" id="KW-0472">Membrane</keyword>
<feature type="region of interest" description="Disordered" evidence="12">
    <location>
        <begin position="183"/>
        <end position="202"/>
    </location>
</feature>
<dbReference type="InterPro" id="IPR023058">
    <property type="entry name" value="PPIase_PpiC_CS"/>
</dbReference>
<dbReference type="InterPro" id="IPR027304">
    <property type="entry name" value="Trigger_fact/SurA_dom_sf"/>
</dbReference>
<evidence type="ECO:0000256" key="1">
    <source>
        <dbReference type="ARBA" id="ARBA00000971"/>
    </source>
</evidence>
<dbReference type="SUPFAM" id="SSF54534">
    <property type="entry name" value="FKBP-like"/>
    <property type="match status" value="1"/>
</dbReference>
<comment type="similarity">
    <text evidence="3 11">Belongs to the PrsA family.</text>
</comment>
<protein>
    <recommendedName>
        <fullName evidence="11">Foldase protein PrsA</fullName>
        <ecNumber evidence="11">5.2.1.8</ecNumber>
    </recommendedName>
</protein>
<evidence type="ECO:0000313" key="14">
    <source>
        <dbReference type="EMBL" id="MBL0389261.1"/>
    </source>
</evidence>
<dbReference type="InterPro" id="IPR050245">
    <property type="entry name" value="PrsA_foldase"/>
</dbReference>
<gene>
    <name evidence="11" type="primary">prsA</name>
    <name evidence="14" type="ORF">JJB07_21970</name>
</gene>
<reference evidence="14 15" key="1">
    <citation type="submission" date="2021-01" db="EMBL/GenBank/DDBJ databases">
        <title>Tumebacillus sp. strain ITR2 16S ribosomal RNA gene Genome sequencing and assembly.</title>
        <authorList>
            <person name="Kang M."/>
        </authorList>
    </citation>
    <scope>NUCLEOTIDE SEQUENCE [LARGE SCALE GENOMIC DNA]</scope>
    <source>
        <strain evidence="14 15">ITR2</strain>
    </source>
</reference>
<dbReference type="Pfam" id="PF13624">
    <property type="entry name" value="SurA_N_3"/>
    <property type="match status" value="1"/>
</dbReference>
<evidence type="ECO:0000313" key="15">
    <source>
        <dbReference type="Proteomes" id="UP000602284"/>
    </source>
</evidence>
<feature type="domain" description="PpiC" evidence="13">
    <location>
        <begin position="151"/>
        <end position="242"/>
    </location>
</feature>
<evidence type="ECO:0000256" key="4">
    <source>
        <dbReference type="ARBA" id="ARBA00022475"/>
    </source>
</evidence>
<keyword evidence="6 11" id="KW-0697">Rotamase</keyword>
<keyword evidence="5 11" id="KW-0732">Signal</keyword>
<evidence type="ECO:0000256" key="6">
    <source>
        <dbReference type="ARBA" id="ARBA00023110"/>
    </source>
</evidence>
<dbReference type="PROSITE" id="PS01096">
    <property type="entry name" value="PPIC_PPIASE_1"/>
    <property type="match status" value="1"/>
</dbReference>
<feature type="compositionally biased region" description="Low complexity" evidence="12">
    <location>
        <begin position="296"/>
        <end position="323"/>
    </location>
</feature>
<evidence type="ECO:0000256" key="3">
    <source>
        <dbReference type="ARBA" id="ARBA00006071"/>
    </source>
</evidence>
<dbReference type="Proteomes" id="UP000602284">
    <property type="component" value="Unassembled WGS sequence"/>
</dbReference>
<evidence type="ECO:0000256" key="10">
    <source>
        <dbReference type="ARBA" id="ARBA00023288"/>
    </source>
</evidence>
<evidence type="ECO:0000256" key="9">
    <source>
        <dbReference type="ARBA" id="ARBA00023235"/>
    </source>
</evidence>
<evidence type="ECO:0000256" key="8">
    <source>
        <dbReference type="ARBA" id="ARBA00023139"/>
    </source>
</evidence>
<dbReference type="PANTHER" id="PTHR47245:SF1">
    <property type="entry name" value="FOLDASE PROTEIN PRSA"/>
    <property type="match status" value="1"/>
</dbReference>
<dbReference type="EMBL" id="JAEQNB010000010">
    <property type="protein sequence ID" value="MBL0389261.1"/>
    <property type="molecule type" value="Genomic_DNA"/>
</dbReference>
<keyword evidence="15" id="KW-1185">Reference proteome</keyword>
<dbReference type="HAMAP" id="MF_01145">
    <property type="entry name" value="Foldase_PrsA"/>
    <property type="match status" value="1"/>
</dbReference>
<keyword evidence="9 11" id="KW-0413">Isomerase</keyword>
<dbReference type="InterPro" id="IPR046357">
    <property type="entry name" value="PPIase_dom_sf"/>
</dbReference>
<sequence>MKQLIAGVVAGAVIVGGVWFFAGTEQAVAVIGSDKITAKDFHAKLEQSQGKDILKKMIDDKVVLDQAKQLKLEVTDKEVDDELANFLKERFGGDQAKFDQALKDYNMTKEDIRADIKSSLTAKKIATKDVTISDQEVKDYYDKNKESLGTAEQVHARHILVKDEAKAKELYDKLKANPADFEKLAKENSEDPGSKDKGGDLGTFGKGAMVPEFETAAFAAKTNDIVGPVKSEFGYHIIQVVEHIDAKIPTLEESKDKITSTLKDQKATPYTDLMKELYTKEKITINRAEYKDILNPPTVDPTAGGAAGGTETPATGGTTTPAK</sequence>
<dbReference type="PROSITE" id="PS50198">
    <property type="entry name" value="PPIC_PPIASE_2"/>
    <property type="match status" value="1"/>
</dbReference>
<keyword evidence="8" id="KW-0564">Palmitate</keyword>
<dbReference type="InterPro" id="IPR000297">
    <property type="entry name" value="PPIase_PpiC"/>
</dbReference>
<dbReference type="Pfam" id="PF13616">
    <property type="entry name" value="Rotamase_3"/>
    <property type="match status" value="1"/>
</dbReference>
<evidence type="ECO:0000259" key="13">
    <source>
        <dbReference type="PROSITE" id="PS50198"/>
    </source>
</evidence>
<dbReference type="Gene3D" id="3.10.50.40">
    <property type="match status" value="1"/>
</dbReference>
<evidence type="ECO:0000256" key="11">
    <source>
        <dbReference type="HAMAP-Rule" id="MF_01145"/>
    </source>
</evidence>
<dbReference type="EC" id="5.2.1.8" evidence="11"/>
<comment type="subcellular location">
    <subcellularLocation>
        <location evidence="2">Cell membrane</location>
        <topology evidence="2">Lipid-anchor</topology>
    </subcellularLocation>
</comment>
<evidence type="ECO:0000256" key="2">
    <source>
        <dbReference type="ARBA" id="ARBA00004193"/>
    </source>
</evidence>
<keyword evidence="10" id="KW-0449">Lipoprotein</keyword>
<dbReference type="PANTHER" id="PTHR47245">
    <property type="entry name" value="PEPTIDYLPROLYL ISOMERASE"/>
    <property type="match status" value="1"/>
</dbReference>
<organism evidence="14 15">
    <name type="scientific">Tumebacillus amylolyticus</name>
    <dbReference type="NCBI Taxonomy" id="2801339"/>
    <lineage>
        <taxon>Bacteria</taxon>
        <taxon>Bacillati</taxon>
        <taxon>Bacillota</taxon>
        <taxon>Bacilli</taxon>
        <taxon>Bacillales</taxon>
        <taxon>Alicyclobacillaceae</taxon>
        <taxon>Tumebacillus</taxon>
    </lineage>
</organism>
<dbReference type="InterPro" id="IPR023059">
    <property type="entry name" value="Foldase_PrsA"/>
</dbReference>
<evidence type="ECO:0000256" key="7">
    <source>
        <dbReference type="ARBA" id="ARBA00023136"/>
    </source>
</evidence>
<comment type="function">
    <text evidence="11">Plays a major role in protein secretion by helping the post-translocational extracellular folding of several secreted proteins.</text>
</comment>
<evidence type="ECO:0000256" key="5">
    <source>
        <dbReference type="ARBA" id="ARBA00022729"/>
    </source>
</evidence>
<proteinExistence type="inferred from homology"/>
<comment type="catalytic activity">
    <reaction evidence="1 11">
        <text>[protein]-peptidylproline (omega=180) = [protein]-peptidylproline (omega=0)</text>
        <dbReference type="Rhea" id="RHEA:16237"/>
        <dbReference type="Rhea" id="RHEA-COMP:10747"/>
        <dbReference type="Rhea" id="RHEA-COMP:10748"/>
        <dbReference type="ChEBI" id="CHEBI:83833"/>
        <dbReference type="ChEBI" id="CHEBI:83834"/>
        <dbReference type="EC" id="5.2.1.8"/>
    </reaction>
</comment>
<feature type="region of interest" description="Disordered" evidence="12">
    <location>
        <begin position="293"/>
        <end position="323"/>
    </location>
</feature>
<evidence type="ECO:0000256" key="12">
    <source>
        <dbReference type="SAM" id="MobiDB-lite"/>
    </source>
</evidence>
<dbReference type="SUPFAM" id="SSF109998">
    <property type="entry name" value="Triger factor/SurA peptide-binding domain-like"/>
    <property type="match status" value="1"/>
</dbReference>
<feature type="compositionally biased region" description="Basic and acidic residues" evidence="12">
    <location>
        <begin position="183"/>
        <end position="199"/>
    </location>
</feature>
<name>A0ABS1JG59_9BACL</name>
<keyword evidence="4 11" id="KW-1003">Cell membrane</keyword>
<accession>A0ABS1JG59</accession>
<dbReference type="GO" id="GO:0016853">
    <property type="term" value="F:isomerase activity"/>
    <property type="evidence" value="ECO:0007669"/>
    <property type="project" value="UniProtKB-KW"/>
</dbReference>